<accession>J9G9L1</accession>
<comment type="caution">
    <text evidence="1">The sequence shown here is derived from an EMBL/GenBank/DDBJ whole genome shotgun (WGS) entry which is preliminary data.</text>
</comment>
<protein>
    <recommendedName>
        <fullName evidence="2">Outer membrane protein Omp28</fullName>
    </recommendedName>
</protein>
<gene>
    <name evidence="1" type="ORF">EVA_08370</name>
</gene>
<reference evidence="1" key="1">
    <citation type="journal article" date="2012" name="PLoS ONE">
        <title>Gene sets for utilization of primary and secondary nutrition supplies in the distal gut of endangered iberian lynx.</title>
        <authorList>
            <person name="Alcaide M."/>
            <person name="Messina E."/>
            <person name="Richter M."/>
            <person name="Bargiela R."/>
            <person name="Peplies J."/>
            <person name="Huws S.A."/>
            <person name="Newbold C.J."/>
            <person name="Golyshin P.N."/>
            <person name="Simon M.A."/>
            <person name="Lopez G."/>
            <person name="Yakimov M.M."/>
            <person name="Ferrer M."/>
        </authorList>
    </citation>
    <scope>NUCLEOTIDE SEQUENCE</scope>
</reference>
<evidence type="ECO:0008006" key="2">
    <source>
        <dbReference type="Google" id="ProtNLM"/>
    </source>
</evidence>
<evidence type="ECO:0000313" key="1">
    <source>
        <dbReference type="EMBL" id="EJX03524.1"/>
    </source>
</evidence>
<name>J9G9L1_9ZZZZ</name>
<dbReference type="EMBL" id="AMCI01002129">
    <property type="protein sequence ID" value="EJX03524.1"/>
    <property type="molecule type" value="Genomic_DNA"/>
</dbReference>
<organism evidence="1">
    <name type="scientific">gut metagenome</name>
    <dbReference type="NCBI Taxonomy" id="749906"/>
    <lineage>
        <taxon>unclassified sequences</taxon>
        <taxon>metagenomes</taxon>
        <taxon>organismal metagenomes</taxon>
    </lineage>
</organism>
<proteinExistence type="predicted"/>
<sequence>MIAFPCDYEIKGDFPIMVGYQMTLKSSMLELGMIPYPTQSGLLFDIGDGKGWFDLGAQNGGVAAYIICETEGEAGLKARDAQAAEVMGGRLKVGSDYQTSAAFINLGNEPIKSAVVSYEVDGKKVSHTLDSLNVPYLTGLSINIAATAPESGARFLQKFTVDAVNGGEDQYTANNDNVIGNLLITSEKDFYRTAVMEQFTGTWCGWCPRGHVGMEKAQAAFPNNFVGIAVHANDEMQSQSYLPLVNMTAGFPSAMINRMGYASLDPYYGSFVPEKGHIQAEGKGIIDNIRQVTESIGEAYVGISSELDEENNSISVTAMIKPGLSAKGDDYSVAYVLLEDSIKGYVQTNNFHSSTGAVGSVDDLPEDLQFLYTVGNRGKYMPVFNNVARQIYDVAGIKGSLAGQEFQVGNVPLCTTTT</sequence>
<dbReference type="AlphaFoldDB" id="J9G9L1"/>